<comment type="caution">
    <text evidence="2">The sequence shown here is derived from an EMBL/GenBank/DDBJ whole genome shotgun (WGS) entry which is preliminary data.</text>
</comment>
<gene>
    <name evidence="2" type="ORF">DYBT9275_00358</name>
</gene>
<feature type="transmembrane region" description="Helical" evidence="1">
    <location>
        <begin position="43"/>
        <end position="63"/>
    </location>
</feature>
<evidence type="ECO:0000313" key="2">
    <source>
        <dbReference type="EMBL" id="CAG4989726.1"/>
    </source>
</evidence>
<keyword evidence="1" id="KW-0472">Membrane</keyword>
<reference evidence="2" key="1">
    <citation type="submission" date="2021-04" db="EMBL/GenBank/DDBJ databases">
        <authorList>
            <person name="Rodrigo-Torres L."/>
            <person name="Arahal R. D."/>
            <person name="Lucena T."/>
        </authorList>
    </citation>
    <scope>NUCLEOTIDE SEQUENCE</scope>
    <source>
        <strain evidence="2">CECT 9275</strain>
    </source>
</reference>
<dbReference type="EMBL" id="CAJRAF010000001">
    <property type="protein sequence ID" value="CAG4989726.1"/>
    <property type="molecule type" value="Genomic_DNA"/>
</dbReference>
<organism evidence="2 3">
    <name type="scientific">Dyadobacter helix</name>
    <dbReference type="NCBI Taxonomy" id="2822344"/>
    <lineage>
        <taxon>Bacteria</taxon>
        <taxon>Pseudomonadati</taxon>
        <taxon>Bacteroidota</taxon>
        <taxon>Cytophagia</taxon>
        <taxon>Cytophagales</taxon>
        <taxon>Spirosomataceae</taxon>
        <taxon>Dyadobacter</taxon>
    </lineage>
</organism>
<dbReference type="Proteomes" id="UP000680038">
    <property type="component" value="Unassembled WGS sequence"/>
</dbReference>
<accession>A0A916J877</accession>
<evidence type="ECO:0000313" key="3">
    <source>
        <dbReference type="Proteomes" id="UP000680038"/>
    </source>
</evidence>
<evidence type="ECO:0000256" key="1">
    <source>
        <dbReference type="SAM" id="Phobius"/>
    </source>
</evidence>
<keyword evidence="1" id="KW-0812">Transmembrane</keyword>
<protein>
    <submittedName>
        <fullName evidence="2">Uncharacterized protein</fullName>
    </submittedName>
</protein>
<keyword evidence="1" id="KW-1133">Transmembrane helix</keyword>
<proteinExistence type="predicted"/>
<dbReference type="AlphaFoldDB" id="A0A916J877"/>
<sequence>MNNLIKATFYVLVGINLLIVIAYSILALKDIFFPTPSIRRAEAYVLLVGCFVALASLGCSYYYSLIQNKVMVGFAFVICSYVVWPVALIISLFFFSKGPWH</sequence>
<name>A0A916J877_9BACT</name>
<keyword evidence="3" id="KW-1185">Reference proteome</keyword>
<feature type="transmembrane region" description="Helical" evidence="1">
    <location>
        <begin position="70"/>
        <end position="95"/>
    </location>
</feature>
<feature type="transmembrane region" description="Helical" evidence="1">
    <location>
        <begin position="7"/>
        <end position="28"/>
    </location>
</feature>
<dbReference type="RefSeq" id="WP_215237138.1">
    <property type="nucleotide sequence ID" value="NZ_CAJRAF010000001.1"/>
</dbReference>